<name>A0AB33KB06_9ACTN</name>
<sequence length="111" mass="11458">MAWPAVSISLSSSPKKPIELCAIRAKSTGSPDSTQARAASVAVQVVDDVRWSRPSAFNVSFAVRPVLALRALGKESWTSWAKSASVMEGIAASVSVLSASSMPPSAVTPGT</sequence>
<reference evidence="1" key="1">
    <citation type="submission" date="2024-07" db="EMBL/GenBank/DDBJ databases">
        <title>Complete genome sequences of cellulolytic bacteria, Kitasatospora sp. CMC57 and Streptomyces sp. CMC78, isolated from Japanese agricultural soil.</title>
        <authorList>
            <person name="Hashimoto T."/>
            <person name="Ito M."/>
            <person name="Iwamoto M."/>
            <person name="Fukahori D."/>
            <person name="Shoda T."/>
            <person name="Sakoda M."/>
            <person name="Morohoshi T."/>
            <person name="Mitsuboshi M."/>
            <person name="Nishizawa T."/>
        </authorList>
    </citation>
    <scope>NUCLEOTIDE SEQUENCE</scope>
    <source>
        <strain evidence="1">CMC57</strain>
    </source>
</reference>
<protein>
    <submittedName>
        <fullName evidence="1">Uncharacterized protein</fullName>
    </submittedName>
</protein>
<accession>A0AB33KB06</accession>
<gene>
    <name evidence="1" type="ORF">KCMC57_63480</name>
</gene>
<dbReference type="EMBL" id="AP035881">
    <property type="protein sequence ID" value="BFP49980.1"/>
    <property type="molecule type" value="Genomic_DNA"/>
</dbReference>
<organism evidence="1">
    <name type="scientific">Kitasatospora sp. CMC57</name>
    <dbReference type="NCBI Taxonomy" id="3231513"/>
    <lineage>
        <taxon>Bacteria</taxon>
        <taxon>Bacillati</taxon>
        <taxon>Actinomycetota</taxon>
        <taxon>Actinomycetes</taxon>
        <taxon>Kitasatosporales</taxon>
        <taxon>Streptomycetaceae</taxon>
        <taxon>Kitasatospora</taxon>
    </lineage>
</organism>
<dbReference type="AlphaFoldDB" id="A0AB33KB06"/>
<evidence type="ECO:0000313" key="1">
    <source>
        <dbReference type="EMBL" id="BFP49980.1"/>
    </source>
</evidence>
<proteinExistence type="predicted"/>